<dbReference type="InterPro" id="IPR004201">
    <property type="entry name" value="Cdc48_dom2"/>
</dbReference>
<dbReference type="FunFam" id="3.40.50.300:FF:001025">
    <property type="entry name" value="ATPase family, AAA domain-containing 2B"/>
    <property type="match status" value="1"/>
</dbReference>
<keyword evidence="1" id="KW-0677">Repeat</keyword>
<dbReference type="AlphaFoldDB" id="A0A6J4VTR8"/>
<dbReference type="InterPro" id="IPR003593">
    <property type="entry name" value="AAA+_ATPase"/>
</dbReference>
<evidence type="ECO:0000256" key="1">
    <source>
        <dbReference type="ARBA" id="ARBA00022737"/>
    </source>
</evidence>
<dbReference type="Gene3D" id="3.40.50.300">
    <property type="entry name" value="P-loop containing nucleotide triphosphate hydrolases"/>
    <property type="match status" value="2"/>
</dbReference>
<keyword evidence="3 5" id="KW-0067">ATP-binding</keyword>
<dbReference type="GO" id="GO:0005524">
    <property type="term" value="F:ATP binding"/>
    <property type="evidence" value="ECO:0007669"/>
    <property type="project" value="UniProtKB-KW"/>
</dbReference>
<dbReference type="Pfam" id="PF17862">
    <property type="entry name" value="AAA_lid_3"/>
    <property type="match status" value="1"/>
</dbReference>
<dbReference type="InterPro" id="IPR009010">
    <property type="entry name" value="Asp_de-COase-like_dom_sf"/>
</dbReference>
<dbReference type="InterPro" id="IPR003960">
    <property type="entry name" value="ATPase_AAA_CS"/>
</dbReference>
<proteinExistence type="inferred from homology"/>
<dbReference type="InterPro" id="IPR027417">
    <property type="entry name" value="P-loop_NTPase"/>
</dbReference>
<dbReference type="EMBL" id="CADCWM010000922">
    <property type="protein sequence ID" value="CAA9584744.1"/>
    <property type="molecule type" value="Genomic_DNA"/>
</dbReference>
<keyword evidence="2 5" id="KW-0547">Nucleotide-binding</keyword>
<dbReference type="SMART" id="SM01072">
    <property type="entry name" value="CDC48_2"/>
    <property type="match status" value="1"/>
</dbReference>
<dbReference type="SMART" id="SM00382">
    <property type="entry name" value="AAA"/>
    <property type="match status" value="2"/>
</dbReference>
<feature type="domain" description="AAA+ ATPase" evidence="6">
    <location>
        <begin position="163"/>
        <end position="299"/>
    </location>
</feature>
<gene>
    <name evidence="8" type="ORF">AVDCRST_MAG88-3783</name>
</gene>
<dbReference type="Pfam" id="PF02933">
    <property type="entry name" value="CDC48_2"/>
    <property type="match status" value="1"/>
</dbReference>
<evidence type="ECO:0000256" key="3">
    <source>
        <dbReference type="ARBA" id="ARBA00022840"/>
    </source>
</evidence>
<dbReference type="InterPro" id="IPR003959">
    <property type="entry name" value="ATPase_AAA_core"/>
</dbReference>
<dbReference type="FunFam" id="1.10.8.60:FF:000057">
    <property type="entry name" value="AAA family ATPase, CDC48 subfamily"/>
    <property type="match status" value="1"/>
</dbReference>
<evidence type="ECO:0000259" key="6">
    <source>
        <dbReference type="SMART" id="SM00382"/>
    </source>
</evidence>
<dbReference type="GO" id="GO:0016887">
    <property type="term" value="F:ATP hydrolysis activity"/>
    <property type="evidence" value="ECO:0007669"/>
    <property type="project" value="InterPro"/>
</dbReference>
<dbReference type="SUPFAM" id="SSF54585">
    <property type="entry name" value="Cdc48 domain 2-like"/>
    <property type="match status" value="1"/>
</dbReference>
<dbReference type="Pfam" id="PF00004">
    <property type="entry name" value="AAA"/>
    <property type="match status" value="2"/>
</dbReference>
<name>A0A6J4VTR8_9BACT</name>
<feature type="domain" description="AAA+ ATPase" evidence="6">
    <location>
        <begin position="436"/>
        <end position="535"/>
    </location>
</feature>
<dbReference type="PANTHER" id="PTHR23077:SF171">
    <property type="entry name" value="NUCLEAR VALOSIN-CONTAINING PROTEIN-LIKE"/>
    <property type="match status" value="1"/>
</dbReference>
<dbReference type="SUPFAM" id="SSF52540">
    <property type="entry name" value="P-loop containing nucleoside triphosphate hydrolases"/>
    <property type="match status" value="2"/>
</dbReference>
<accession>A0A6J4VTR8</accession>
<feature type="non-terminal residue" evidence="8">
    <location>
        <position position="535"/>
    </location>
</feature>
<dbReference type="EC" id="3.6.4.6" evidence="8"/>
<keyword evidence="4" id="KW-0175">Coiled coil</keyword>
<organism evidence="8">
    <name type="scientific">uncultured Thermomicrobiales bacterium</name>
    <dbReference type="NCBI Taxonomy" id="1645740"/>
    <lineage>
        <taxon>Bacteria</taxon>
        <taxon>Pseudomonadati</taxon>
        <taxon>Thermomicrobiota</taxon>
        <taxon>Thermomicrobia</taxon>
        <taxon>Thermomicrobiales</taxon>
        <taxon>environmental samples</taxon>
    </lineage>
</organism>
<keyword evidence="8" id="KW-0378">Hydrolase</keyword>
<evidence type="ECO:0000256" key="5">
    <source>
        <dbReference type="RuleBase" id="RU003651"/>
    </source>
</evidence>
<dbReference type="FunFam" id="3.40.50.300:FF:000012">
    <property type="entry name" value="Transitional endoplasmic reticulum ATPase"/>
    <property type="match status" value="1"/>
</dbReference>
<evidence type="ECO:0000256" key="2">
    <source>
        <dbReference type="ARBA" id="ARBA00022741"/>
    </source>
</evidence>
<protein>
    <submittedName>
        <fullName evidence="8">Vesicle-fusing ATPase</fullName>
        <ecNumber evidence="8">3.6.4.6</ecNumber>
    </submittedName>
</protein>
<dbReference type="PROSITE" id="PS00674">
    <property type="entry name" value="AAA"/>
    <property type="match status" value="1"/>
</dbReference>
<dbReference type="SUPFAM" id="SSF50692">
    <property type="entry name" value="ADC-like"/>
    <property type="match status" value="1"/>
</dbReference>
<dbReference type="InterPro" id="IPR029067">
    <property type="entry name" value="CDC48_domain_2-like_sf"/>
</dbReference>
<evidence type="ECO:0000256" key="4">
    <source>
        <dbReference type="ARBA" id="ARBA00023054"/>
    </source>
</evidence>
<dbReference type="Gene3D" id="1.10.8.60">
    <property type="match status" value="1"/>
</dbReference>
<reference evidence="8" key="1">
    <citation type="submission" date="2020-02" db="EMBL/GenBank/DDBJ databases">
        <authorList>
            <person name="Meier V. D."/>
        </authorList>
    </citation>
    <scope>NUCLEOTIDE SEQUENCE</scope>
    <source>
        <strain evidence="8">AVDCRST_MAG88</strain>
    </source>
</reference>
<dbReference type="InterPro" id="IPR041569">
    <property type="entry name" value="AAA_lid_3"/>
</dbReference>
<dbReference type="PANTHER" id="PTHR23077">
    <property type="entry name" value="AAA-FAMILY ATPASE"/>
    <property type="match status" value="1"/>
</dbReference>
<dbReference type="Gene3D" id="2.40.40.20">
    <property type="match status" value="1"/>
</dbReference>
<feature type="domain" description="CDC48" evidence="7">
    <location>
        <begin position="58"/>
        <end position="122"/>
    </location>
</feature>
<evidence type="ECO:0000259" key="7">
    <source>
        <dbReference type="SMART" id="SM01072"/>
    </source>
</evidence>
<dbReference type="InterPro" id="IPR050168">
    <property type="entry name" value="AAA_ATPase_domain"/>
</dbReference>
<evidence type="ECO:0000313" key="8">
    <source>
        <dbReference type="EMBL" id="CAA9584744.1"/>
    </source>
</evidence>
<sequence>MVKALPAFAPERGQGIIQLDGVARDNARAALGERVTIRPVAGSPATRLVLQPIGGQAQLTGQDARYIAHLLEGMPLLAGDRVRIGLFGPRPQDFLVLETGPDGPVLVGGQTAVRLAGNQGADGTPAITYEDIGGLGKEVRRIREMIELPLRYPVLFERLGIDPPKGVLLHGPPGTGKTLIARAVAYETAAHFYHVNGPEIINKFYGQSEANLRSVFDEAQRHAPSVVFIDEIDAIAPKRTDVQGEVEKRVVAQLLGLMDGLQARGRVIVIGATNIPDALDPALRRPGRFDREMTIAVPDRPGRHEILQIHTRTMPLGADVDLDRLAGLTHGFVGADLAALCREAAMVALRDLLPAIDFGLATVPYEQLAQLEVRHEHFLAALREVAPSALREVFTETPDVRWDDIGGLDETKAALIEAVEWPLRYGALFDRLGAAPPKGILLYGPPGTGKTLLAKAVARESEANFIAVKGPELLSKWVGESERGMREVFRKARAAAPCVVFFDEIDALAPARGMSTDSVSERLVGQFLSEMDGLE</sequence>
<comment type="similarity">
    <text evidence="5">Belongs to the AAA ATPase family.</text>
</comment>